<name>A0A6C0BH31_9ZZZZ</name>
<evidence type="ECO:0000256" key="1">
    <source>
        <dbReference type="SAM" id="MobiDB-lite"/>
    </source>
</evidence>
<organism evidence="2">
    <name type="scientific">viral metagenome</name>
    <dbReference type="NCBI Taxonomy" id="1070528"/>
    <lineage>
        <taxon>unclassified sequences</taxon>
        <taxon>metagenomes</taxon>
        <taxon>organismal metagenomes</taxon>
    </lineage>
</organism>
<feature type="compositionally biased region" description="Polar residues" evidence="1">
    <location>
        <begin position="147"/>
        <end position="167"/>
    </location>
</feature>
<feature type="region of interest" description="Disordered" evidence="1">
    <location>
        <begin position="147"/>
        <end position="169"/>
    </location>
</feature>
<accession>A0A6C0BH31</accession>
<reference evidence="2" key="1">
    <citation type="journal article" date="2020" name="Nature">
        <title>Giant virus diversity and host interactions through global metagenomics.</title>
        <authorList>
            <person name="Schulz F."/>
            <person name="Roux S."/>
            <person name="Paez-Espino D."/>
            <person name="Jungbluth S."/>
            <person name="Walsh D.A."/>
            <person name="Denef V.J."/>
            <person name="McMahon K.D."/>
            <person name="Konstantinidis K.T."/>
            <person name="Eloe-Fadrosh E.A."/>
            <person name="Kyrpides N.C."/>
            <person name="Woyke T."/>
        </authorList>
    </citation>
    <scope>NUCLEOTIDE SEQUENCE</scope>
    <source>
        <strain evidence="2">GVMAG-M-3300013006-15</strain>
    </source>
</reference>
<dbReference type="EMBL" id="MN739162">
    <property type="protein sequence ID" value="QHS91647.1"/>
    <property type="molecule type" value="Genomic_DNA"/>
</dbReference>
<proteinExistence type="predicted"/>
<protein>
    <submittedName>
        <fullName evidence="2">Uncharacterized protein</fullName>
    </submittedName>
</protein>
<dbReference type="AlphaFoldDB" id="A0A6C0BH31"/>
<sequence length="197" mass="21801">MPHLCFYSEKCKFSQSFLSELKASPYMSEFKLICVDRDPRTGQLPSIVSKGIADKWLSAVPTLVIDGETGPRTDAEVFNWLSMRKLQDGQKKGPNLNEQVGGEPSAYGPEIASGKWSDSYSFFDQSFDVAKGTGFDPIQKNFAQLQDFGSPSAGNSTPGQTVVAQAQRSKKEVAMDKALEDFQKQRQMDTPLPFGRK</sequence>
<evidence type="ECO:0000313" key="2">
    <source>
        <dbReference type="EMBL" id="QHS91647.1"/>
    </source>
</evidence>